<name>A0A6M4IN02_9BACT</name>
<gene>
    <name evidence="1" type="ORF">HKW67_13210</name>
</gene>
<evidence type="ECO:0008006" key="3">
    <source>
        <dbReference type="Google" id="ProtNLM"/>
    </source>
</evidence>
<dbReference type="Proteomes" id="UP000500938">
    <property type="component" value="Chromosome"/>
</dbReference>
<protein>
    <recommendedName>
        <fullName evidence="3">Anti-sigma factor</fullName>
    </recommendedName>
</protein>
<organism evidence="1 2">
    <name type="scientific">Gemmatimonas groenlandica</name>
    <dbReference type="NCBI Taxonomy" id="2732249"/>
    <lineage>
        <taxon>Bacteria</taxon>
        <taxon>Pseudomonadati</taxon>
        <taxon>Gemmatimonadota</taxon>
        <taxon>Gemmatimonadia</taxon>
        <taxon>Gemmatimonadales</taxon>
        <taxon>Gemmatimonadaceae</taxon>
        <taxon>Gemmatimonas</taxon>
    </lineage>
</organism>
<evidence type="ECO:0000313" key="1">
    <source>
        <dbReference type="EMBL" id="QJR36394.1"/>
    </source>
</evidence>
<keyword evidence="2" id="KW-1185">Reference proteome</keyword>
<evidence type="ECO:0000313" key="2">
    <source>
        <dbReference type="Proteomes" id="UP000500938"/>
    </source>
</evidence>
<dbReference type="RefSeq" id="WP_171225826.1">
    <property type="nucleotide sequence ID" value="NZ_CP053085.1"/>
</dbReference>
<reference evidence="1 2" key="1">
    <citation type="submission" date="2020-05" db="EMBL/GenBank/DDBJ databases">
        <title>Complete genome sequence of Gemmatimonas greenlandica TET16.</title>
        <authorList>
            <person name="Zeng Y."/>
        </authorList>
    </citation>
    <scope>NUCLEOTIDE SEQUENCE [LARGE SCALE GENOMIC DNA]</scope>
    <source>
        <strain evidence="1 2">TET16</strain>
    </source>
</reference>
<dbReference type="KEGG" id="ggr:HKW67_13210"/>
<dbReference type="EMBL" id="CP053085">
    <property type="protein sequence ID" value="QJR36394.1"/>
    <property type="molecule type" value="Genomic_DNA"/>
</dbReference>
<dbReference type="AlphaFoldDB" id="A0A6M4IN02"/>
<proteinExistence type="predicted"/>
<sequence>MSGKENEVPDIATRDELLIGEITAALAAESMSAQDALPPGVAERVIAAGEVIVPLKPTFAPYNTVVVLPPVPPVSAPLTVAASPRTRRSFAVWGGWLAAAAMLALWARGPAKPSAVVAMVPSAASASAAASWVRDSLLAVDSAITRIAWAPTADSTAIGASGDVVWSTSAQRGVMRLIGLKSNDTRRWQYQLWIFDKTRDQRYPVDGGVFDVPPGATEVFVPINARVPVGGAVMFAVTVEAPGGVVVSTRERVALLAAL</sequence>
<accession>A0A6M4IN02</accession>